<evidence type="ECO:0000313" key="6">
    <source>
        <dbReference type="Proteomes" id="UP001597045"/>
    </source>
</evidence>
<reference evidence="6" key="1">
    <citation type="journal article" date="2019" name="Int. J. Syst. Evol. Microbiol.">
        <title>The Global Catalogue of Microorganisms (GCM) 10K type strain sequencing project: providing services to taxonomists for standard genome sequencing and annotation.</title>
        <authorList>
            <consortium name="The Broad Institute Genomics Platform"/>
            <consortium name="The Broad Institute Genome Sequencing Center for Infectious Disease"/>
            <person name="Wu L."/>
            <person name="Ma J."/>
        </authorList>
    </citation>
    <scope>NUCLEOTIDE SEQUENCE [LARGE SCALE GENOMIC DNA]</scope>
    <source>
        <strain evidence="6">JCM 31486</strain>
    </source>
</reference>
<dbReference type="PANTHER" id="PTHR18820">
    <property type="entry name" value="LEG1"/>
    <property type="match status" value="1"/>
</dbReference>
<evidence type="ECO:0000313" key="5">
    <source>
        <dbReference type="EMBL" id="MFD1048550.1"/>
    </source>
</evidence>
<comment type="subcellular location">
    <subcellularLocation>
        <location evidence="1">Secreted</location>
    </subcellularLocation>
</comment>
<gene>
    <name evidence="5" type="ORF">ACFQ1S_24965</name>
</gene>
<evidence type="ECO:0000256" key="1">
    <source>
        <dbReference type="ARBA" id="ARBA00004613"/>
    </source>
</evidence>
<evidence type="ECO:0000256" key="2">
    <source>
        <dbReference type="ARBA" id="ARBA00022525"/>
    </source>
</evidence>
<keyword evidence="3" id="KW-0732">Signal</keyword>
<dbReference type="Pfam" id="PF05612">
    <property type="entry name" value="Leg1"/>
    <property type="match status" value="1"/>
</dbReference>
<dbReference type="InterPro" id="IPR008499">
    <property type="entry name" value="Leg1"/>
</dbReference>
<name>A0ABW3MHK1_9PSEU</name>
<protein>
    <submittedName>
        <fullName evidence="5">Leg1-related protein</fullName>
    </submittedName>
</protein>
<dbReference type="PANTHER" id="PTHR18820:SF1">
    <property type="entry name" value="PROTEIN LEG1 HOMOLOG"/>
    <property type="match status" value="1"/>
</dbReference>
<accession>A0ABW3MHK1</accession>
<keyword evidence="4" id="KW-0325">Glycoprotein</keyword>
<evidence type="ECO:0000256" key="3">
    <source>
        <dbReference type="ARBA" id="ARBA00022729"/>
    </source>
</evidence>
<keyword evidence="2" id="KW-0964">Secreted</keyword>
<comment type="caution">
    <text evidence="5">The sequence shown here is derived from an EMBL/GenBank/DDBJ whole genome shotgun (WGS) entry which is preliminary data.</text>
</comment>
<dbReference type="EMBL" id="JBHTIS010001660">
    <property type="protein sequence ID" value="MFD1048550.1"/>
    <property type="molecule type" value="Genomic_DNA"/>
</dbReference>
<proteinExistence type="predicted"/>
<evidence type="ECO:0000256" key="4">
    <source>
        <dbReference type="ARBA" id="ARBA00023180"/>
    </source>
</evidence>
<sequence length="105" mass="11873">MSRPVGHPVELAELDLYDVWTTTPALTDRFDPFSFPQRMAAYRALVHASNPNNLFGPDNRGNPLWGLVLQTQWQFRSGRLGTHSRQDGRIDPDAAWGYGNYSVNV</sequence>
<organism evidence="5 6">
    <name type="scientific">Kibdelosporangium lantanae</name>
    <dbReference type="NCBI Taxonomy" id="1497396"/>
    <lineage>
        <taxon>Bacteria</taxon>
        <taxon>Bacillati</taxon>
        <taxon>Actinomycetota</taxon>
        <taxon>Actinomycetes</taxon>
        <taxon>Pseudonocardiales</taxon>
        <taxon>Pseudonocardiaceae</taxon>
        <taxon>Kibdelosporangium</taxon>
    </lineage>
</organism>
<dbReference type="Proteomes" id="UP001597045">
    <property type="component" value="Unassembled WGS sequence"/>
</dbReference>
<feature type="non-terminal residue" evidence="5">
    <location>
        <position position="105"/>
    </location>
</feature>
<keyword evidence="6" id="KW-1185">Reference proteome</keyword>